<feature type="compositionally biased region" description="Low complexity" evidence="1">
    <location>
        <begin position="52"/>
        <end position="61"/>
    </location>
</feature>
<protein>
    <submittedName>
        <fullName evidence="2">Uncharacterized protein</fullName>
    </submittedName>
</protein>
<feature type="non-terminal residue" evidence="2">
    <location>
        <position position="1"/>
    </location>
</feature>
<accession>A0A6J4UP07</accession>
<evidence type="ECO:0000313" key="2">
    <source>
        <dbReference type="EMBL" id="CAA9553520.1"/>
    </source>
</evidence>
<feature type="compositionally biased region" description="Basic residues" evidence="1">
    <location>
        <begin position="62"/>
        <end position="76"/>
    </location>
</feature>
<gene>
    <name evidence="2" type="ORF">AVDCRST_MAG59-1962</name>
</gene>
<organism evidence="2">
    <name type="scientific">uncultured Thermomicrobiales bacterium</name>
    <dbReference type="NCBI Taxonomy" id="1645740"/>
    <lineage>
        <taxon>Bacteria</taxon>
        <taxon>Pseudomonadati</taxon>
        <taxon>Thermomicrobiota</taxon>
        <taxon>Thermomicrobia</taxon>
        <taxon>Thermomicrobiales</taxon>
        <taxon>environmental samples</taxon>
    </lineage>
</organism>
<feature type="non-terminal residue" evidence="2">
    <location>
        <position position="183"/>
    </location>
</feature>
<sequence length="183" mass="18973">GDAGAGGRGHRGDCRRGAVRPDGSGDAVYRLDGPRRDRPRRQGQLLGGGQPGVRVRVGAAAGRRHGRGRPGRRLRRLLGPDGGGVQGAGGARQDARPPLRPDAGGGVCRLPDGRPPRPRLGHRQGDRATDRLRAGAQRSRPRGGPANDDLRPRRIPVPAGATGCRRSAGGGSLRGVPRANGVL</sequence>
<dbReference type="AlphaFoldDB" id="A0A6J4UP07"/>
<evidence type="ECO:0000256" key="1">
    <source>
        <dbReference type="SAM" id="MobiDB-lite"/>
    </source>
</evidence>
<proteinExistence type="predicted"/>
<feature type="compositionally biased region" description="Gly residues" evidence="1">
    <location>
        <begin position="80"/>
        <end position="90"/>
    </location>
</feature>
<feature type="compositionally biased region" description="Basic and acidic residues" evidence="1">
    <location>
        <begin position="123"/>
        <end position="133"/>
    </location>
</feature>
<feature type="region of interest" description="Disordered" evidence="1">
    <location>
        <begin position="1"/>
        <end position="183"/>
    </location>
</feature>
<name>A0A6J4UP07_9BACT</name>
<dbReference type="EMBL" id="CADCWF010000123">
    <property type="protein sequence ID" value="CAA9553520.1"/>
    <property type="molecule type" value="Genomic_DNA"/>
</dbReference>
<reference evidence="2" key="1">
    <citation type="submission" date="2020-02" db="EMBL/GenBank/DDBJ databases">
        <authorList>
            <person name="Meier V. D."/>
        </authorList>
    </citation>
    <scope>NUCLEOTIDE SEQUENCE</scope>
    <source>
        <strain evidence="2">AVDCRST_MAG59</strain>
    </source>
</reference>